<reference evidence="1" key="1">
    <citation type="submission" date="2020-03" db="EMBL/GenBank/DDBJ databases">
        <authorList>
            <person name="Weist P."/>
        </authorList>
    </citation>
    <scope>NUCLEOTIDE SEQUENCE</scope>
</reference>
<dbReference type="EMBL" id="CADEAL010003908">
    <property type="protein sequence ID" value="CAB1446192.1"/>
    <property type="molecule type" value="Genomic_DNA"/>
</dbReference>
<accession>A0A9N7VD32</accession>
<proteinExistence type="predicted"/>
<keyword evidence="2" id="KW-1185">Reference proteome</keyword>
<sequence>MSLSGAHAFAMDPKRHPSTRFCANPLCWFRASNQIKPTNQRGNGQGTCRSLLFSAVSVTVPSLVSILLLPSHDERLSPRTSRLVKYQVVVAVTHKASWTTALPNLFGQTHISAHVDYLGQRGYVFTPVRLLAGSQDCRNFWTD</sequence>
<organism evidence="1 2">
    <name type="scientific">Pleuronectes platessa</name>
    <name type="common">European plaice</name>
    <dbReference type="NCBI Taxonomy" id="8262"/>
    <lineage>
        <taxon>Eukaryota</taxon>
        <taxon>Metazoa</taxon>
        <taxon>Chordata</taxon>
        <taxon>Craniata</taxon>
        <taxon>Vertebrata</taxon>
        <taxon>Euteleostomi</taxon>
        <taxon>Actinopterygii</taxon>
        <taxon>Neopterygii</taxon>
        <taxon>Teleostei</taxon>
        <taxon>Neoteleostei</taxon>
        <taxon>Acanthomorphata</taxon>
        <taxon>Carangaria</taxon>
        <taxon>Pleuronectiformes</taxon>
        <taxon>Pleuronectoidei</taxon>
        <taxon>Pleuronectidae</taxon>
        <taxon>Pleuronectes</taxon>
    </lineage>
</organism>
<evidence type="ECO:0000313" key="1">
    <source>
        <dbReference type="EMBL" id="CAB1446192.1"/>
    </source>
</evidence>
<comment type="caution">
    <text evidence="1">The sequence shown here is derived from an EMBL/GenBank/DDBJ whole genome shotgun (WGS) entry which is preliminary data.</text>
</comment>
<name>A0A9N7VD32_PLEPL</name>
<dbReference type="AlphaFoldDB" id="A0A9N7VD32"/>
<gene>
    <name evidence="1" type="ORF">PLEPLA_LOCUS33930</name>
</gene>
<dbReference type="Proteomes" id="UP001153269">
    <property type="component" value="Unassembled WGS sequence"/>
</dbReference>
<evidence type="ECO:0000313" key="2">
    <source>
        <dbReference type="Proteomes" id="UP001153269"/>
    </source>
</evidence>
<protein>
    <submittedName>
        <fullName evidence="1">Uncharacterized protein</fullName>
    </submittedName>
</protein>